<comment type="catalytic activity">
    <reaction evidence="1">
        <text>ATP + protein L-histidine = ADP + protein N-phospho-L-histidine.</text>
        <dbReference type="EC" id="2.7.13.3"/>
    </reaction>
</comment>
<dbReference type="PANTHER" id="PTHR41523:SF7">
    <property type="entry name" value="HISTIDINE KINASE"/>
    <property type="match status" value="1"/>
</dbReference>
<dbReference type="EC" id="2.7.13.3" evidence="2"/>
<feature type="domain" description="Signal transduction histidine kinase HWE region" evidence="8">
    <location>
        <begin position="1"/>
        <end position="77"/>
    </location>
</feature>
<evidence type="ECO:0000256" key="2">
    <source>
        <dbReference type="ARBA" id="ARBA00012438"/>
    </source>
</evidence>
<keyword evidence="6 9" id="KW-0418">Kinase</keyword>
<keyword evidence="7" id="KW-0067">ATP-binding</keyword>
<keyword evidence="3" id="KW-0597">Phosphoprotein</keyword>
<dbReference type="PANTHER" id="PTHR41523">
    <property type="entry name" value="TWO-COMPONENT SYSTEM SENSOR PROTEIN"/>
    <property type="match status" value="1"/>
</dbReference>
<accession>A0A3A1WIP4</accession>
<evidence type="ECO:0000259" key="8">
    <source>
        <dbReference type="SMART" id="SM00911"/>
    </source>
</evidence>
<organism evidence="9 10">
    <name type="scientific">Aureimonas flava</name>
    <dbReference type="NCBI Taxonomy" id="2320271"/>
    <lineage>
        <taxon>Bacteria</taxon>
        <taxon>Pseudomonadati</taxon>
        <taxon>Pseudomonadota</taxon>
        <taxon>Alphaproteobacteria</taxon>
        <taxon>Hyphomicrobiales</taxon>
        <taxon>Aurantimonadaceae</taxon>
        <taxon>Aureimonas</taxon>
    </lineage>
</organism>
<evidence type="ECO:0000256" key="1">
    <source>
        <dbReference type="ARBA" id="ARBA00000085"/>
    </source>
</evidence>
<dbReference type="Gene3D" id="3.30.565.10">
    <property type="entry name" value="Histidine kinase-like ATPase, C-terminal domain"/>
    <property type="match status" value="1"/>
</dbReference>
<dbReference type="SMART" id="SM00911">
    <property type="entry name" value="HWE_HK"/>
    <property type="match status" value="1"/>
</dbReference>
<protein>
    <recommendedName>
        <fullName evidence="2">histidine kinase</fullName>
        <ecNumber evidence="2">2.7.13.3</ecNumber>
    </recommendedName>
</protein>
<dbReference type="OrthoDB" id="341208at2"/>
<dbReference type="AlphaFoldDB" id="A0A3A1WIP4"/>
<keyword evidence="10" id="KW-1185">Reference proteome</keyword>
<dbReference type="GO" id="GO:0005524">
    <property type="term" value="F:ATP binding"/>
    <property type="evidence" value="ECO:0007669"/>
    <property type="project" value="UniProtKB-KW"/>
</dbReference>
<evidence type="ECO:0000256" key="7">
    <source>
        <dbReference type="ARBA" id="ARBA00022840"/>
    </source>
</evidence>
<reference evidence="10" key="1">
    <citation type="submission" date="2018-09" db="EMBL/GenBank/DDBJ databases">
        <authorList>
            <person name="Tuo L."/>
        </authorList>
    </citation>
    <scope>NUCLEOTIDE SEQUENCE [LARGE SCALE GENOMIC DNA]</scope>
    <source>
        <strain evidence="10">M2BS4Y-1</strain>
    </source>
</reference>
<evidence type="ECO:0000313" key="9">
    <source>
        <dbReference type="EMBL" id="RIX98693.1"/>
    </source>
</evidence>
<evidence type="ECO:0000256" key="3">
    <source>
        <dbReference type="ARBA" id="ARBA00022553"/>
    </source>
</evidence>
<dbReference type="Pfam" id="PF07536">
    <property type="entry name" value="HWE_HK"/>
    <property type="match status" value="1"/>
</dbReference>
<dbReference type="EMBL" id="QYRN01000009">
    <property type="protein sequence ID" value="RIX98693.1"/>
    <property type="molecule type" value="Genomic_DNA"/>
</dbReference>
<name>A0A3A1WIP4_9HYPH</name>
<evidence type="ECO:0000256" key="4">
    <source>
        <dbReference type="ARBA" id="ARBA00022679"/>
    </source>
</evidence>
<dbReference type="RefSeq" id="WP_119541085.1">
    <property type="nucleotide sequence ID" value="NZ_QYRN01000009.1"/>
</dbReference>
<dbReference type="Proteomes" id="UP000265750">
    <property type="component" value="Unassembled WGS sequence"/>
</dbReference>
<keyword evidence="4" id="KW-0808">Transferase</keyword>
<dbReference type="InterPro" id="IPR036890">
    <property type="entry name" value="HATPase_C_sf"/>
</dbReference>
<evidence type="ECO:0000256" key="5">
    <source>
        <dbReference type="ARBA" id="ARBA00022741"/>
    </source>
</evidence>
<keyword evidence="5" id="KW-0547">Nucleotide-binding</keyword>
<dbReference type="GO" id="GO:0004673">
    <property type="term" value="F:protein histidine kinase activity"/>
    <property type="evidence" value="ECO:0007669"/>
    <property type="project" value="UniProtKB-EC"/>
</dbReference>
<gene>
    <name evidence="9" type="ORF">D3218_15995</name>
</gene>
<comment type="caution">
    <text evidence="9">The sequence shown here is derived from an EMBL/GenBank/DDBJ whole genome shotgun (WGS) entry which is preliminary data.</text>
</comment>
<dbReference type="InterPro" id="IPR011102">
    <property type="entry name" value="Sig_transdc_His_kinase_HWE"/>
</dbReference>
<evidence type="ECO:0000313" key="10">
    <source>
        <dbReference type="Proteomes" id="UP000265750"/>
    </source>
</evidence>
<sequence>MKNTLAMVQAVVTQSLRNATSLEAATHTVADRIQALGPAQDMLTETNWETTDIRDVVQAAIAPHTDGGNRFTVEGESVDLTAQQGMGLALAIHELATNAAKYGALSNASGNVEISWETGGDGNFSFRWSEVDGPTVAEHLTTGFGSRLVGRVVPTYFNGKATLDYASSGLTYIMIGSLS</sequence>
<evidence type="ECO:0000256" key="6">
    <source>
        <dbReference type="ARBA" id="ARBA00022777"/>
    </source>
</evidence>
<proteinExistence type="predicted"/>